<keyword evidence="1" id="KW-0812">Transmembrane</keyword>
<gene>
    <name evidence="2" type="ORF">Tco_0824047</name>
</gene>
<evidence type="ECO:0000313" key="3">
    <source>
        <dbReference type="Proteomes" id="UP001151760"/>
    </source>
</evidence>
<name>A0ABQ5ANQ9_9ASTR</name>
<sequence>MDHVNSLAYELASAMKVECSLLDQCKDQFSELSLLEMNLASCKKLTKVCYHGKSLADMSSNFPFLEDLFLVLPDECKSVNVSSHSKCELDKNDVNAPNLQLIGCRDDLHFYSPMETILVPSKACIEWDSIDDHFIKDHWFQKLRQFLDKKIRFKELKLHIHVVIYRRPDLNAKWYLRQRGSWCLFPFAPDAIPSPSARVPNPKHNHAAQRTLQPEGIPKPKNIRPRPETPNQSRTIILDVYRQKKQPPMRQQQTITTNVYRQRNQTTRICDPKSIRPRYETVTERHKHSTSFERRRLPTLLYLLEALLDVLYGALNLIFLSAIRGLVKLGVVGFSMGVVMALYCATCRALGQYGNGIRFPINLSAVMAINGWLLCSRFNDRKEQSAYITRGYKACIIVAYSFLSRARILIQSFASPLVVLTADHCQWSCKESCLDLLLHVKPCGDRVGPFVIEGLLKDLVQFDSLKLPLTLPCQIRKRCGGCAKARRRRDTVDVSWIAITDLRLFLYSVKYPRLFALENNKIPIKVNGLAWKISMDRLLLRLNLHRCGFQGYPLLLVLFVVSDPRESRYISCFVRLGKRYCWDLFEIVGALV</sequence>
<reference evidence="2" key="1">
    <citation type="journal article" date="2022" name="Int. J. Mol. Sci.">
        <title>Draft Genome of Tanacetum Coccineum: Genomic Comparison of Closely Related Tanacetum-Family Plants.</title>
        <authorList>
            <person name="Yamashiro T."/>
            <person name="Shiraishi A."/>
            <person name="Nakayama K."/>
            <person name="Satake H."/>
        </authorList>
    </citation>
    <scope>NUCLEOTIDE SEQUENCE</scope>
</reference>
<feature type="transmembrane region" description="Helical" evidence="1">
    <location>
        <begin position="300"/>
        <end position="322"/>
    </location>
</feature>
<dbReference type="PANTHER" id="PTHR46234">
    <property type="entry name" value="ALPHA/BETA-HYDROLASES SUPERFAMILY PROTEIN"/>
    <property type="match status" value="1"/>
</dbReference>
<accession>A0ABQ5ANQ9</accession>
<feature type="transmembrane region" description="Helical" evidence="1">
    <location>
        <begin position="329"/>
        <end position="351"/>
    </location>
</feature>
<comment type="caution">
    <text evidence="2">The sequence shown here is derived from an EMBL/GenBank/DDBJ whole genome shotgun (WGS) entry which is preliminary data.</text>
</comment>
<keyword evidence="1" id="KW-0472">Membrane</keyword>
<dbReference type="EMBL" id="BQNB010012381">
    <property type="protein sequence ID" value="GJT02878.1"/>
    <property type="molecule type" value="Genomic_DNA"/>
</dbReference>
<keyword evidence="1" id="KW-1133">Transmembrane helix</keyword>
<evidence type="ECO:0000313" key="2">
    <source>
        <dbReference type="EMBL" id="GJT02878.1"/>
    </source>
</evidence>
<keyword evidence="3" id="KW-1185">Reference proteome</keyword>
<evidence type="ECO:0000256" key="1">
    <source>
        <dbReference type="SAM" id="Phobius"/>
    </source>
</evidence>
<dbReference type="Proteomes" id="UP001151760">
    <property type="component" value="Unassembled WGS sequence"/>
</dbReference>
<organism evidence="2 3">
    <name type="scientific">Tanacetum coccineum</name>
    <dbReference type="NCBI Taxonomy" id="301880"/>
    <lineage>
        <taxon>Eukaryota</taxon>
        <taxon>Viridiplantae</taxon>
        <taxon>Streptophyta</taxon>
        <taxon>Embryophyta</taxon>
        <taxon>Tracheophyta</taxon>
        <taxon>Spermatophyta</taxon>
        <taxon>Magnoliopsida</taxon>
        <taxon>eudicotyledons</taxon>
        <taxon>Gunneridae</taxon>
        <taxon>Pentapetalae</taxon>
        <taxon>asterids</taxon>
        <taxon>campanulids</taxon>
        <taxon>Asterales</taxon>
        <taxon>Asteraceae</taxon>
        <taxon>Asteroideae</taxon>
        <taxon>Anthemideae</taxon>
        <taxon>Anthemidinae</taxon>
        <taxon>Tanacetum</taxon>
    </lineage>
</organism>
<proteinExistence type="predicted"/>
<protein>
    <submittedName>
        <fullName evidence="2">Uncharacterized protein</fullName>
    </submittedName>
</protein>
<reference evidence="2" key="2">
    <citation type="submission" date="2022-01" db="EMBL/GenBank/DDBJ databases">
        <authorList>
            <person name="Yamashiro T."/>
            <person name="Shiraishi A."/>
            <person name="Satake H."/>
            <person name="Nakayama K."/>
        </authorList>
    </citation>
    <scope>NUCLEOTIDE SEQUENCE</scope>
</reference>